<evidence type="ECO:0000313" key="1">
    <source>
        <dbReference type="EMBL" id="CAH2398601.1"/>
    </source>
</evidence>
<accession>A0ABM9DPM2</accession>
<gene>
    <name evidence="1" type="ORF">MES5069_200090</name>
</gene>
<protein>
    <submittedName>
        <fullName evidence="1">Uncharacterized protein</fullName>
    </submittedName>
</protein>
<comment type="caution">
    <text evidence="1">The sequence shown here is derived from an EMBL/GenBank/DDBJ whole genome shotgun (WGS) entry which is preliminary data.</text>
</comment>
<organism evidence="1 2">
    <name type="scientific">Mesorhizobium escarrei</name>
    <dbReference type="NCBI Taxonomy" id="666018"/>
    <lineage>
        <taxon>Bacteria</taxon>
        <taxon>Pseudomonadati</taxon>
        <taxon>Pseudomonadota</taxon>
        <taxon>Alphaproteobacteria</taxon>
        <taxon>Hyphomicrobiales</taxon>
        <taxon>Phyllobacteriaceae</taxon>
        <taxon>Mesorhizobium</taxon>
    </lineage>
</organism>
<reference evidence="1 2" key="1">
    <citation type="submission" date="2022-03" db="EMBL/GenBank/DDBJ databases">
        <authorList>
            <person name="Brunel B."/>
        </authorList>
    </citation>
    <scope>NUCLEOTIDE SEQUENCE [LARGE SCALE GENOMIC DNA]</scope>
    <source>
        <strain evidence="1">STM5069sample</strain>
    </source>
</reference>
<dbReference type="Proteomes" id="UP001153050">
    <property type="component" value="Unassembled WGS sequence"/>
</dbReference>
<evidence type="ECO:0000313" key="2">
    <source>
        <dbReference type="Proteomes" id="UP001153050"/>
    </source>
</evidence>
<sequence>MGGLVDFIEFSGGGGFIGHSYFLSDPAVKADLVALIRDRVKAGDPRRQLVEIKRPFWRILDVQQAWR</sequence>
<name>A0ABM9DPM2_9HYPH</name>
<keyword evidence="2" id="KW-1185">Reference proteome</keyword>
<proteinExistence type="predicted"/>
<dbReference type="EMBL" id="CAKXZT010000113">
    <property type="protein sequence ID" value="CAH2398601.1"/>
    <property type="molecule type" value="Genomic_DNA"/>
</dbReference>